<sequence length="272" mass="28907">MTNPDVISHSQAASVDNPFPPAARTIPIGRVPFLRLASVELRKQVDTRAGVWLLVTIAIISAGLITLPLVTGTADGLTFTNFVSAASSGQLFLLPLIGVMAATSEWSARTALTTFTLEPRRTRVNLAKLASASYLGMVLMVVTLAVAAVFNLIGIVWLDTGGSWEIDRPIILGTAFALILLVAQGIAFGLAFLSTPVAIVAYLGLPTVWSILSFAIEPLSGPAEWLDMTNTLGTLMSGLMTADAWAKLLVSVLVWIGIPLSIGLWRTARREP</sequence>
<keyword evidence="1" id="KW-0472">Membrane</keyword>
<feature type="transmembrane region" description="Helical" evidence="1">
    <location>
        <begin position="170"/>
        <end position="192"/>
    </location>
</feature>
<proteinExistence type="predicted"/>
<organism evidence="2 3">
    <name type="scientific">Cryobacterium lactosi</name>
    <dbReference type="NCBI Taxonomy" id="1259202"/>
    <lineage>
        <taxon>Bacteria</taxon>
        <taxon>Bacillati</taxon>
        <taxon>Actinomycetota</taxon>
        <taxon>Actinomycetes</taxon>
        <taxon>Micrococcales</taxon>
        <taxon>Microbacteriaceae</taxon>
        <taxon>Cryobacterium</taxon>
    </lineage>
</organism>
<name>A0A4R9BLN2_9MICO</name>
<keyword evidence="1" id="KW-1133">Transmembrane helix</keyword>
<reference evidence="2 3" key="1">
    <citation type="submission" date="2019-03" db="EMBL/GenBank/DDBJ databases">
        <title>Genomics of glacier-inhabiting Cryobacterium strains.</title>
        <authorList>
            <person name="Liu Q."/>
            <person name="Xin Y.-H."/>
        </authorList>
    </citation>
    <scope>NUCLEOTIDE SEQUENCE [LARGE SCALE GENOMIC DNA]</scope>
    <source>
        <strain evidence="2 3">Sr59</strain>
    </source>
</reference>
<dbReference type="Proteomes" id="UP000298468">
    <property type="component" value="Unassembled WGS sequence"/>
</dbReference>
<feature type="transmembrane region" description="Helical" evidence="1">
    <location>
        <begin position="199"/>
        <end position="216"/>
    </location>
</feature>
<feature type="transmembrane region" description="Helical" evidence="1">
    <location>
        <begin position="133"/>
        <end position="158"/>
    </location>
</feature>
<evidence type="ECO:0000313" key="2">
    <source>
        <dbReference type="EMBL" id="TFD87033.1"/>
    </source>
</evidence>
<protein>
    <submittedName>
        <fullName evidence="2">ABC transporter permease</fullName>
    </submittedName>
</protein>
<dbReference type="EMBL" id="SOHM01000031">
    <property type="protein sequence ID" value="TFD87033.1"/>
    <property type="molecule type" value="Genomic_DNA"/>
</dbReference>
<keyword evidence="1" id="KW-0812">Transmembrane</keyword>
<dbReference type="OrthoDB" id="3822725at2"/>
<evidence type="ECO:0000256" key="1">
    <source>
        <dbReference type="SAM" id="Phobius"/>
    </source>
</evidence>
<dbReference type="RefSeq" id="WP_134641514.1">
    <property type="nucleotide sequence ID" value="NZ_SOHM01000031.1"/>
</dbReference>
<feature type="transmembrane region" description="Helical" evidence="1">
    <location>
        <begin position="91"/>
        <end position="112"/>
    </location>
</feature>
<evidence type="ECO:0000313" key="3">
    <source>
        <dbReference type="Proteomes" id="UP000298468"/>
    </source>
</evidence>
<feature type="transmembrane region" description="Helical" evidence="1">
    <location>
        <begin position="244"/>
        <end position="265"/>
    </location>
</feature>
<comment type="caution">
    <text evidence="2">The sequence shown here is derived from an EMBL/GenBank/DDBJ whole genome shotgun (WGS) entry which is preliminary data.</text>
</comment>
<feature type="transmembrane region" description="Helical" evidence="1">
    <location>
        <begin position="51"/>
        <end position="71"/>
    </location>
</feature>
<accession>A0A4R9BLN2</accession>
<gene>
    <name evidence="2" type="ORF">E3T61_14310</name>
</gene>
<keyword evidence="3" id="KW-1185">Reference proteome</keyword>
<dbReference type="AlphaFoldDB" id="A0A4R9BLN2"/>